<organism evidence="1 2">
    <name type="scientific">Thermodesulfovibrio yellowstonii (strain ATCC 51303 / DSM 11347 / YP87)</name>
    <dbReference type="NCBI Taxonomy" id="289376"/>
    <lineage>
        <taxon>Bacteria</taxon>
        <taxon>Pseudomonadati</taxon>
        <taxon>Nitrospirota</taxon>
        <taxon>Thermodesulfovibrionia</taxon>
        <taxon>Thermodesulfovibrionales</taxon>
        <taxon>Thermodesulfovibrionaceae</taxon>
        <taxon>Thermodesulfovibrio</taxon>
    </lineage>
</organism>
<keyword evidence="2" id="KW-1185">Reference proteome</keyword>
<dbReference type="EnsemblBacteria" id="ACI22050">
    <property type="protein sequence ID" value="ACI22050"/>
    <property type="gene ID" value="THEYE_A1411"/>
</dbReference>
<dbReference type="PATRIC" id="fig|289376.4.peg.1371"/>
<dbReference type="EMBL" id="CP001147">
    <property type="protein sequence ID" value="ACI22050.1"/>
    <property type="molecule type" value="Genomic_DNA"/>
</dbReference>
<gene>
    <name evidence="1" type="ordered locus">THEYE_A1411</name>
</gene>
<reference evidence="2" key="1">
    <citation type="submission" date="2008-08" db="EMBL/GenBank/DDBJ databases">
        <title>The complete genome sequence of Thermodesulfovibrio yellowstonii strain ATCC 51303 / DSM 11347 / YP87.</title>
        <authorList>
            <person name="Dodson R.J."/>
            <person name="Durkin A.S."/>
            <person name="Wu M."/>
            <person name="Eisen J."/>
            <person name="Sutton G."/>
        </authorList>
    </citation>
    <scope>NUCLEOTIDE SEQUENCE [LARGE SCALE GENOMIC DNA]</scope>
    <source>
        <strain evidence="2">ATCC 51303 / DSM 11347 / YP87</strain>
    </source>
</reference>
<reference evidence="1 2" key="2">
    <citation type="journal article" date="2015" name="Genome Announc.">
        <title>Genome Sequence of the Sulfate-Reducing Thermophilic Bacterium Thermodesulfovibrio yellowstonii Strain DSM 11347T (Phylum Nitrospirae).</title>
        <authorList>
            <person name="Bhatnagar S."/>
            <person name="Badger J.H."/>
            <person name="Madupu R."/>
            <person name="Khouri H.M."/>
            <person name="O'Connor E.M."/>
            <person name="Robb F.T."/>
            <person name="Ward N.L."/>
            <person name="Eisen J.A."/>
        </authorList>
    </citation>
    <scope>NUCLEOTIDE SEQUENCE [LARGE SCALE GENOMIC DNA]</scope>
    <source>
        <strain evidence="2">ATCC 51303 / DSM 11347 / YP87</strain>
    </source>
</reference>
<sequence length="71" mass="8035">MHKSLLTQAFKPVGWVIFIPPLKAEDVPAGGFPLLLKYHFEKQNFQGTKDIKITLKNLKKSRLLNSCSIPV</sequence>
<protein>
    <submittedName>
        <fullName evidence="1">Uncharacterized protein</fullName>
    </submittedName>
</protein>
<proteinExistence type="predicted"/>
<dbReference type="AlphaFoldDB" id="B5YG12"/>
<evidence type="ECO:0000313" key="2">
    <source>
        <dbReference type="Proteomes" id="UP000000718"/>
    </source>
</evidence>
<evidence type="ECO:0000313" key="1">
    <source>
        <dbReference type="EMBL" id="ACI22050.1"/>
    </source>
</evidence>
<dbReference type="InParanoid" id="B5YG12"/>
<dbReference type="HOGENOM" id="CLU_2738758_0_0_0"/>
<name>B5YG12_THEYD</name>
<dbReference type="Proteomes" id="UP000000718">
    <property type="component" value="Chromosome"/>
</dbReference>
<dbReference type="KEGG" id="tye:THEYE_A1411"/>
<accession>B5YG12</accession>
<dbReference type="STRING" id="289376.THEYE_A1411"/>